<organism evidence="2 3">
    <name type="scientific">Hyaloscypha bicolor E</name>
    <dbReference type="NCBI Taxonomy" id="1095630"/>
    <lineage>
        <taxon>Eukaryota</taxon>
        <taxon>Fungi</taxon>
        <taxon>Dikarya</taxon>
        <taxon>Ascomycota</taxon>
        <taxon>Pezizomycotina</taxon>
        <taxon>Leotiomycetes</taxon>
        <taxon>Helotiales</taxon>
        <taxon>Hyaloscyphaceae</taxon>
        <taxon>Hyaloscypha</taxon>
        <taxon>Hyaloscypha bicolor</taxon>
    </lineage>
</organism>
<evidence type="ECO:0000313" key="2">
    <source>
        <dbReference type="EMBL" id="PMD67522.1"/>
    </source>
</evidence>
<dbReference type="EMBL" id="KZ613740">
    <property type="protein sequence ID" value="PMD67522.1"/>
    <property type="molecule type" value="Genomic_DNA"/>
</dbReference>
<dbReference type="OrthoDB" id="5430611at2759"/>
<dbReference type="GeneID" id="36578831"/>
<dbReference type="Proteomes" id="UP000235371">
    <property type="component" value="Unassembled WGS sequence"/>
</dbReference>
<protein>
    <recommendedName>
        <fullName evidence="4">Zn(2)-C6 fungal-type domain-containing protein</fullName>
    </recommendedName>
</protein>
<name>A0A2J6TWW1_9HELO</name>
<keyword evidence="3" id="KW-1185">Reference proteome</keyword>
<dbReference type="RefSeq" id="XP_024744426.1">
    <property type="nucleotide sequence ID" value="XM_024870749.1"/>
</dbReference>
<proteinExistence type="predicted"/>
<evidence type="ECO:0008006" key="4">
    <source>
        <dbReference type="Google" id="ProtNLM"/>
    </source>
</evidence>
<gene>
    <name evidence="2" type="ORF">K444DRAFT_17246</name>
</gene>
<accession>A0A2J6TWW1</accession>
<feature type="compositionally biased region" description="Low complexity" evidence="1">
    <location>
        <begin position="96"/>
        <end position="110"/>
    </location>
</feature>
<dbReference type="AlphaFoldDB" id="A0A2J6TWW1"/>
<dbReference type="InParanoid" id="A0A2J6TWW1"/>
<sequence length="353" mass="40149">MGQLYDPLFTGLDAHAMDPPSSGDYDDLSMSHGDPSLYFPNLWSSTLPQTSHSGIGSDQFGMQQVIPTPGLCQTPMQSVLQVIPYRQPPNSTQYISTSSSFQQESPSQDQMTGKATRTRPRSPESAQEQQLSAFRQQVSKSKGVPGFLLSEFCADSDPTPKRSRTSAQKKNKNDVEKAGGACFLCRMIKKRCSGQRPCDTCRQWWDDTCKKWRAESCHSTSFMWMCDVATKLTDFKIFNLPSDTTLSAKRIESFDLEKGSHAYRRKYTHLLLLMDDLEPNELGGFSKMFGKYFYISQSFQWRAVLLYLAPELRSFLAFQELQYRDVCLSTLKFCDLAHKPGRPKDIIVRRRSH</sequence>
<evidence type="ECO:0000313" key="3">
    <source>
        <dbReference type="Proteomes" id="UP000235371"/>
    </source>
</evidence>
<evidence type="ECO:0000256" key="1">
    <source>
        <dbReference type="SAM" id="MobiDB-lite"/>
    </source>
</evidence>
<reference evidence="2 3" key="1">
    <citation type="submission" date="2016-04" db="EMBL/GenBank/DDBJ databases">
        <title>A degradative enzymes factory behind the ericoid mycorrhizal symbiosis.</title>
        <authorList>
            <consortium name="DOE Joint Genome Institute"/>
            <person name="Martino E."/>
            <person name="Morin E."/>
            <person name="Grelet G."/>
            <person name="Kuo A."/>
            <person name="Kohler A."/>
            <person name="Daghino S."/>
            <person name="Barry K."/>
            <person name="Choi C."/>
            <person name="Cichocki N."/>
            <person name="Clum A."/>
            <person name="Copeland A."/>
            <person name="Hainaut M."/>
            <person name="Haridas S."/>
            <person name="Labutti K."/>
            <person name="Lindquist E."/>
            <person name="Lipzen A."/>
            <person name="Khouja H.-R."/>
            <person name="Murat C."/>
            <person name="Ohm R."/>
            <person name="Olson A."/>
            <person name="Spatafora J."/>
            <person name="Veneault-Fourrey C."/>
            <person name="Henrissat B."/>
            <person name="Grigoriev I."/>
            <person name="Martin F."/>
            <person name="Perotto S."/>
        </authorList>
    </citation>
    <scope>NUCLEOTIDE SEQUENCE [LARGE SCALE GENOMIC DNA]</scope>
    <source>
        <strain evidence="2 3">E</strain>
    </source>
</reference>
<feature type="region of interest" description="Disordered" evidence="1">
    <location>
        <begin position="91"/>
        <end position="131"/>
    </location>
</feature>